<dbReference type="InterPro" id="IPR036396">
    <property type="entry name" value="Cyt_P450_sf"/>
</dbReference>
<name>A0A6J5XGA0_PRUAR</name>
<dbReference type="PRINTS" id="PR00463">
    <property type="entry name" value="EP450I"/>
</dbReference>
<accession>A0A6J5XGA0</accession>
<dbReference type="InterPro" id="IPR001128">
    <property type="entry name" value="Cyt_P450"/>
</dbReference>
<dbReference type="GO" id="GO:0005506">
    <property type="term" value="F:iron ion binding"/>
    <property type="evidence" value="ECO:0007669"/>
    <property type="project" value="InterPro"/>
</dbReference>
<dbReference type="GO" id="GO:0004497">
    <property type="term" value="F:monooxygenase activity"/>
    <property type="evidence" value="ECO:0007669"/>
    <property type="project" value="InterPro"/>
</dbReference>
<dbReference type="Pfam" id="PF00067">
    <property type="entry name" value="p450"/>
    <property type="match status" value="1"/>
</dbReference>
<dbReference type="Proteomes" id="UP000507245">
    <property type="component" value="Unassembled WGS sequence"/>
</dbReference>
<reference evidence="2" key="1">
    <citation type="journal article" date="2020" name="Genome Biol.">
        <title>Gamete binning: chromosome-level and haplotype-resolved genome assembly enabled by high-throughput single-cell sequencing of gamete genomes.</title>
        <authorList>
            <person name="Campoy J.A."/>
            <person name="Sun H."/>
            <person name="Goel M."/>
            <person name="Jiao W.-B."/>
            <person name="Folz-Donahue K."/>
            <person name="Wang N."/>
            <person name="Rubio M."/>
            <person name="Liu C."/>
            <person name="Kukat C."/>
            <person name="Ruiz D."/>
            <person name="Huettel B."/>
            <person name="Schneeberger K."/>
        </authorList>
    </citation>
    <scope>NUCLEOTIDE SEQUENCE [LARGE SCALE GENOMIC DNA]</scope>
    <source>
        <strain evidence="2">cv. Rojo Pasion</strain>
    </source>
</reference>
<organism evidence="1 2">
    <name type="scientific">Prunus armeniaca</name>
    <name type="common">Apricot</name>
    <name type="synonym">Armeniaca vulgaris</name>
    <dbReference type="NCBI Taxonomy" id="36596"/>
    <lineage>
        <taxon>Eukaryota</taxon>
        <taxon>Viridiplantae</taxon>
        <taxon>Streptophyta</taxon>
        <taxon>Embryophyta</taxon>
        <taxon>Tracheophyta</taxon>
        <taxon>Spermatophyta</taxon>
        <taxon>Magnoliopsida</taxon>
        <taxon>eudicotyledons</taxon>
        <taxon>Gunneridae</taxon>
        <taxon>Pentapetalae</taxon>
        <taxon>rosids</taxon>
        <taxon>fabids</taxon>
        <taxon>Rosales</taxon>
        <taxon>Rosaceae</taxon>
        <taxon>Amygdaloideae</taxon>
        <taxon>Amygdaleae</taxon>
        <taxon>Prunus</taxon>
    </lineage>
</organism>
<evidence type="ECO:0000313" key="1">
    <source>
        <dbReference type="EMBL" id="CAB4310104.1"/>
    </source>
</evidence>
<sequence>MPVLGNLLSLDPELHSYFAGLAHTYGPIFKLRLGAMTCIVINSPSSARKVLKDRDVTFANRDVPVAARIAFYGGADVVWTPHGPEWRMLRKVSILKMLGGAALDSFQSIRQNQVRKTVG</sequence>
<gene>
    <name evidence="1" type="ORF">ORAREDHAP_LOCUS31709</name>
</gene>
<dbReference type="EMBL" id="CAEKKB010000005">
    <property type="protein sequence ID" value="CAB4310104.1"/>
    <property type="molecule type" value="Genomic_DNA"/>
</dbReference>
<dbReference type="InterPro" id="IPR002401">
    <property type="entry name" value="Cyt_P450_E_grp-I"/>
</dbReference>
<dbReference type="PANTHER" id="PTHR47951:SF3">
    <property type="entry name" value="CYTOCHROME P450, FAMILY 706, SUBFAMILY A, POLYPEPTIDE 4"/>
    <property type="match status" value="1"/>
</dbReference>
<evidence type="ECO:0000313" key="2">
    <source>
        <dbReference type="Proteomes" id="UP000507245"/>
    </source>
</evidence>
<protein>
    <recommendedName>
        <fullName evidence="3">Cytochrome P450</fullName>
    </recommendedName>
</protein>
<dbReference type="GO" id="GO:0020037">
    <property type="term" value="F:heme binding"/>
    <property type="evidence" value="ECO:0007669"/>
    <property type="project" value="InterPro"/>
</dbReference>
<dbReference type="PANTHER" id="PTHR47951">
    <property type="entry name" value="OS08G0547900 PROTEIN"/>
    <property type="match status" value="1"/>
</dbReference>
<keyword evidence="2" id="KW-1185">Reference proteome</keyword>
<proteinExistence type="predicted"/>
<dbReference type="AlphaFoldDB" id="A0A6J5XGA0"/>
<dbReference type="Gene3D" id="1.10.630.10">
    <property type="entry name" value="Cytochrome P450"/>
    <property type="match status" value="1"/>
</dbReference>
<dbReference type="GO" id="GO:0016705">
    <property type="term" value="F:oxidoreductase activity, acting on paired donors, with incorporation or reduction of molecular oxygen"/>
    <property type="evidence" value="ECO:0007669"/>
    <property type="project" value="InterPro"/>
</dbReference>
<dbReference type="OrthoDB" id="2789670at2759"/>
<evidence type="ECO:0008006" key="3">
    <source>
        <dbReference type="Google" id="ProtNLM"/>
    </source>
</evidence>
<dbReference type="SUPFAM" id="SSF48264">
    <property type="entry name" value="Cytochrome P450"/>
    <property type="match status" value="1"/>
</dbReference>